<evidence type="ECO:0000313" key="1">
    <source>
        <dbReference type="EMBL" id="KXK65622.1"/>
    </source>
</evidence>
<name>A0A136Q4P0_9FIRM</name>
<dbReference type="STRING" id="626937.HMPREF3293_01546"/>
<comment type="caution">
    <text evidence="1">The sequence shown here is derived from an EMBL/GenBank/DDBJ whole genome shotgun (WGS) entry which is preliminary data.</text>
</comment>
<keyword evidence="2" id="KW-1185">Reference proteome</keyword>
<organism evidence="1 2">
    <name type="scientific">Christensenella minuta</name>
    <dbReference type="NCBI Taxonomy" id="626937"/>
    <lineage>
        <taxon>Bacteria</taxon>
        <taxon>Bacillati</taxon>
        <taxon>Bacillota</taxon>
        <taxon>Clostridia</taxon>
        <taxon>Christensenellales</taxon>
        <taxon>Christensenellaceae</taxon>
        <taxon>Christensenella</taxon>
    </lineage>
</organism>
<dbReference type="Proteomes" id="UP000070366">
    <property type="component" value="Unassembled WGS sequence"/>
</dbReference>
<protein>
    <submittedName>
        <fullName evidence="1">Uncharacterized protein</fullName>
    </submittedName>
</protein>
<accession>A0A136Q4P0</accession>
<evidence type="ECO:0000313" key="2">
    <source>
        <dbReference type="Proteomes" id="UP000070366"/>
    </source>
</evidence>
<dbReference type="AlphaFoldDB" id="A0A136Q4P0"/>
<reference evidence="1 2" key="1">
    <citation type="submission" date="2016-02" db="EMBL/GenBank/DDBJ databases">
        <authorList>
            <person name="Wen L."/>
            <person name="He K."/>
            <person name="Yang H."/>
        </authorList>
    </citation>
    <scope>NUCLEOTIDE SEQUENCE [LARGE SCALE GENOMIC DNA]</scope>
    <source>
        <strain evidence="1 2">DSM 22607</strain>
    </source>
</reference>
<gene>
    <name evidence="1" type="ORF">HMPREF3293_01546</name>
</gene>
<dbReference type="EMBL" id="LSZW01000060">
    <property type="protein sequence ID" value="KXK65622.1"/>
    <property type="molecule type" value="Genomic_DNA"/>
</dbReference>
<sequence>MYRKIRDKFKKTLFSAALLPGGKSCMRNAKEPGTVWDDGRRIGKTGGKARKIRRESRFLRFFGFD</sequence>
<proteinExistence type="predicted"/>